<protein>
    <submittedName>
        <fullName evidence="2">Uncharacterized protein</fullName>
    </submittedName>
</protein>
<evidence type="ECO:0000313" key="2">
    <source>
        <dbReference type="EMBL" id="MDR6144201.1"/>
    </source>
</evidence>
<keyword evidence="3" id="KW-1185">Reference proteome</keyword>
<evidence type="ECO:0000313" key="3">
    <source>
        <dbReference type="Proteomes" id="UP001249291"/>
    </source>
</evidence>
<dbReference type="Proteomes" id="UP001249291">
    <property type="component" value="Unassembled WGS sequence"/>
</dbReference>
<organism evidence="2 3">
    <name type="scientific">Microbacterium foliorum</name>
    <dbReference type="NCBI Taxonomy" id="104336"/>
    <lineage>
        <taxon>Bacteria</taxon>
        <taxon>Bacillati</taxon>
        <taxon>Actinomycetota</taxon>
        <taxon>Actinomycetes</taxon>
        <taxon>Micrococcales</taxon>
        <taxon>Microbacteriaceae</taxon>
        <taxon>Microbacterium</taxon>
    </lineage>
</organism>
<name>A0ABU1HVX1_9MICO</name>
<accession>A0ABU1HVX1</accession>
<dbReference type="RefSeq" id="WP_309694214.1">
    <property type="nucleotide sequence ID" value="NZ_JAVIZQ010000001.1"/>
</dbReference>
<reference evidence="2 3" key="1">
    <citation type="submission" date="2023-08" db="EMBL/GenBank/DDBJ databases">
        <title>Functional and genomic diversity of the sorghum phyllosphere microbiome.</title>
        <authorList>
            <person name="Shade A."/>
        </authorList>
    </citation>
    <scope>NUCLEOTIDE SEQUENCE [LARGE SCALE GENOMIC DNA]</scope>
    <source>
        <strain evidence="2 3">SORGH_AS_0445</strain>
    </source>
</reference>
<feature type="compositionally biased region" description="Basic and acidic residues" evidence="1">
    <location>
        <begin position="1"/>
        <end position="11"/>
    </location>
</feature>
<feature type="region of interest" description="Disordered" evidence="1">
    <location>
        <begin position="1"/>
        <end position="26"/>
    </location>
</feature>
<dbReference type="EMBL" id="JAVIZQ010000001">
    <property type="protein sequence ID" value="MDR6144201.1"/>
    <property type="molecule type" value="Genomic_DNA"/>
</dbReference>
<sequence>MQEDKDAVVRDDEADDDNDSLSWMNPDSDEIDALDAEIDRHPAHKTYRRLADLQRVLKAWNAYSLRLSQLLTELEESEEVAAVLMRNFGDTSAQDEIVLVLDQGLIAYVAGLGAVVDHARILSEGRSKALRERYEGRTKQLLSDIPSAPFLAKLRNYVLHNVAAPWEFGGTFGEGGVFEGTQISLSVEALLENKSGWSADAKAYLRASGTKIQLSPLLEVYRKVMVEHIDTLMREVYEENEPSMETVRELARKRNLLLTGGITDGDDWEDRMAHIQENIHRKNRGEPELNYETGLPFERGEGTRSTSDATE</sequence>
<gene>
    <name evidence="2" type="ORF">QE375_003755</name>
</gene>
<comment type="caution">
    <text evidence="2">The sequence shown here is derived from an EMBL/GenBank/DDBJ whole genome shotgun (WGS) entry which is preliminary data.</text>
</comment>
<feature type="region of interest" description="Disordered" evidence="1">
    <location>
        <begin position="279"/>
        <end position="311"/>
    </location>
</feature>
<evidence type="ECO:0000256" key="1">
    <source>
        <dbReference type="SAM" id="MobiDB-lite"/>
    </source>
</evidence>
<proteinExistence type="predicted"/>